<protein>
    <submittedName>
        <fullName evidence="1">Uncharacterized protein</fullName>
    </submittedName>
</protein>
<comment type="caution">
    <text evidence="1">The sequence shown here is derived from an EMBL/GenBank/DDBJ whole genome shotgun (WGS) entry which is preliminary data.</text>
</comment>
<evidence type="ECO:0000313" key="2">
    <source>
        <dbReference type="Proteomes" id="UP000178857"/>
    </source>
</evidence>
<dbReference type="EMBL" id="MGAT01000001">
    <property type="protein sequence ID" value="OGK53415.1"/>
    <property type="molecule type" value="Genomic_DNA"/>
</dbReference>
<dbReference type="SUPFAM" id="SSF74853">
    <property type="entry name" value="Lamin A/C globular tail domain"/>
    <property type="match status" value="1"/>
</dbReference>
<dbReference type="InterPro" id="IPR036415">
    <property type="entry name" value="Lamin_tail_dom_sf"/>
</dbReference>
<accession>A0A1F7JCU7</accession>
<sequence length="222" mass="24691">MVNPLPGENEWVEFYNDNDFPVDLADWYVDDKEGAGSSPKKFSLEIPAKSYKVYVLTSSVFNNDGDGVRLLDFNKTLKDDFEYFTSIAGQTYGRALGEEDFCLQASSYEAVNNSCLTPLVLVASMPSPTMTTTKISSPAKPVAVTAKPVKYQVKTKNNRVGKVEVLGVAEKKNLRNSAASQFSFLSFSHSLLTMFAILFKMKFKYAAPKKILLSFLYPPRGE</sequence>
<dbReference type="STRING" id="1802069.A2970_02560"/>
<name>A0A1F7JCU7_9BACT</name>
<dbReference type="Proteomes" id="UP000178857">
    <property type="component" value="Unassembled WGS sequence"/>
</dbReference>
<dbReference type="AlphaFoldDB" id="A0A1F7JCU7"/>
<reference evidence="1 2" key="1">
    <citation type="journal article" date="2016" name="Nat. Commun.">
        <title>Thousands of microbial genomes shed light on interconnected biogeochemical processes in an aquifer system.</title>
        <authorList>
            <person name="Anantharaman K."/>
            <person name="Brown C.T."/>
            <person name="Hug L.A."/>
            <person name="Sharon I."/>
            <person name="Castelle C.J."/>
            <person name="Probst A.J."/>
            <person name="Thomas B.C."/>
            <person name="Singh A."/>
            <person name="Wilkins M.J."/>
            <person name="Karaoz U."/>
            <person name="Brodie E.L."/>
            <person name="Williams K.H."/>
            <person name="Hubbard S.S."/>
            <person name="Banfield J.F."/>
        </authorList>
    </citation>
    <scope>NUCLEOTIDE SEQUENCE [LARGE SCALE GENOMIC DNA]</scope>
</reference>
<gene>
    <name evidence="1" type="ORF">A2970_02560</name>
</gene>
<evidence type="ECO:0000313" key="1">
    <source>
        <dbReference type="EMBL" id="OGK53415.1"/>
    </source>
</evidence>
<organism evidence="1 2">
    <name type="scientific">Candidatus Roizmanbacteria bacterium RIFCSPLOWO2_01_FULL_44_13</name>
    <dbReference type="NCBI Taxonomy" id="1802069"/>
    <lineage>
        <taxon>Bacteria</taxon>
        <taxon>Candidatus Roizmaniibacteriota</taxon>
    </lineage>
</organism>
<proteinExistence type="predicted"/>